<evidence type="ECO:0000259" key="3">
    <source>
        <dbReference type="Pfam" id="PF07715"/>
    </source>
</evidence>
<gene>
    <name evidence="4" type="ORF">EGN73_18765</name>
</gene>
<proteinExistence type="inferred from homology"/>
<feature type="domain" description="TonB-dependent receptor plug" evidence="3">
    <location>
        <begin position="121"/>
        <end position="225"/>
    </location>
</feature>
<evidence type="ECO:0000313" key="5">
    <source>
        <dbReference type="Proteomes" id="UP000727490"/>
    </source>
</evidence>
<keyword evidence="2" id="KW-0732">Signal</keyword>
<keyword evidence="1" id="KW-1134">Transmembrane beta strand</keyword>
<keyword evidence="1" id="KW-0813">Transport</keyword>
<feature type="signal peptide" evidence="2">
    <location>
        <begin position="1"/>
        <end position="19"/>
    </location>
</feature>
<dbReference type="EMBL" id="RPHB01000009">
    <property type="protein sequence ID" value="MBW3469843.1"/>
    <property type="molecule type" value="Genomic_DNA"/>
</dbReference>
<feature type="chain" id="PRO_5037798120" evidence="2">
    <location>
        <begin position="20"/>
        <end position="1074"/>
    </location>
</feature>
<comment type="similarity">
    <text evidence="1">Belongs to the TonB-dependent receptor family.</text>
</comment>
<dbReference type="NCBIfam" id="TIGR04057">
    <property type="entry name" value="SusC_RagA_signa"/>
    <property type="match status" value="1"/>
</dbReference>
<comment type="caution">
    <text evidence="4">The sequence shown here is derived from an EMBL/GenBank/DDBJ whole genome shotgun (WGS) entry which is preliminary data.</text>
</comment>
<comment type="subcellular location">
    <subcellularLocation>
        <location evidence="1">Cell outer membrane</location>
        <topology evidence="1">Multi-pass membrane protein</topology>
    </subcellularLocation>
</comment>
<dbReference type="InterPro" id="IPR012910">
    <property type="entry name" value="Plug_dom"/>
</dbReference>
<protein>
    <submittedName>
        <fullName evidence="4">SusC/RagA family TonB-linked outer membrane protein</fullName>
    </submittedName>
</protein>
<dbReference type="AlphaFoldDB" id="A0A951IZP5"/>
<dbReference type="NCBIfam" id="TIGR04056">
    <property type="entry name" value="OMP_RagA_SusC"/>
    <property type="match status" value="1"/>
</dbReference>
<dbReference type="InterPro" id="IPR023997">
    <property type="entry name" value="TonB-dep_OMP_SusC/RagA_CS"/>
</dbReference>
<dbReference type="InterPro" id="IPR039426">
    <property type="entry name" value="TonB-dep_rcpt-like"/>
</dbReference>
<sequence length="1074" mass="120909">MKKLLLLSILTLLSSFLWAQQGESFLITGTVYLKEDNSVLPGATVLISDTSYGTVTDQEGKFSFNLPPGEYAVMVSFIGFEPVQMGIKVPSEEALEIFLENRDMDLSEVEIVSTGFEKLPKERATGSFMQVDNQLLNRRISTNILERLEDITPGLIFNRSGSPADRISIRGRSTIFSNAQPLIIIDNFPYDGQIENINPNDVESITVLRDAAASSIWGARAGNGVIVITTKKGDFGKELKVSLNSNINVIQRPDPFYQPLMSTSDFLDNESRLFETGFYLSQENSPSRAPLTPAVEIMIRQRDGLISEAEANQRLALLRSQDIRNDIREHLYRESIFQQHAVNISGGSGKQNYFLSMGLDHNSEGLVGNEFSRWTLNGGQNFRLANDKIHIGTGIYFTRTNRTTNNQGPNAFSMTPSSLRPYPYGRLMDENGNHLSLTNGIREPFKRDAEALGLLPWDMTPLSEIRLIDNRTVSDDIRLNTDISYRIHNNLKASLMYQFWSNGTKTDNFAPLQSNRARDLINRFTQVSETGDLIYPVPLGGILDFANRASNSHNIRFQMNYSKKWDNGHELTALGGYEVKSFRSLRYQTRYYGYDKETGANNPVDFVSLIPQFHNNATRNQIPFNSSTTGQIDNFLSAFANAAYTIKNRYILSASARRDASNLFGVATNQKWVPLWSAGLAWVINEESFYSSGFLPYLKLRTTYGENGNVDNNVSALTTARVFGTARFTGLREAVIVTAANPDLQWERIKILNLATDFETKDGILSGSVEWYRKEGLDLIGARPFAPSTGFPNFRGNFASTLTKGLDVQVGSWIFNRNFKWRTDMFYSHVNEIVTDYEIESPAFSYLSQGAGAGESVIITPQAGRPLFAVYSLPWAGLDPDNGNPLGILDGESSDNYGAIINSNTPESLIYNGPTRPVSFGAWRNTFSYGGLSFSFNISYRLGYYYRRESVLYDQVLTGLQAHGDYALRWQQPGDENITQVPSVPASRNLQRDNFYMFSEILVERGDHIRFQDINISYAWDKLNNSRLPFQRLELYSYINNVGILWKASNDPLDPDFRTMRPLRSFTAGIRIDF</sequence>
<dbReference type="RefSeq" id="WP_219293193.1">
    <property type="nucleotide sequence ID" value="NZ_RPHB01000009.1"/>
</dbReference>
<dbReference type="PROSITE" id="PS52016">
    <property type="entry name" value="TONB_DEPENDENT_REC_3"/>
    <property type="match status" value="1"/>
</dbReference>
<dbReference type="GO" id="GO:0009279">
    <property type="term" value="C:cell outer membrane"/>
    <property type="evidence" value="ECO:0007669"/>
    <property type="project" value="UniProtKB-SubCell"/>
</dbReference>
<evidence type="ECO:0000313" key="4">
    <source>
        <dbReference type="EMBL" id="MBW3469843.1"/>
    </source>
</evidence>
<organism evidence="4 5">
    <name type="scientific">Arthrospiribacter ruber</name>
    <dbReference type="NCBI Taxonomy" id="2487934"/>
    <lineage>
        <taxon>Bacteria</taxon>
        <taxon>Pseudomonadati</taxon>
        <taxon>Bacteroidota</taxon>
        <taxon>Cytophagia</taxon>
        <taxon>Cytophagales</taxon>
        <taxon>Cyclobacteriaceae</taxon>
        <taxon>Arthrospiribacter</taxon>
    </lineage>
</organism>
<keyword evidence="1" id="KW-0812">Transmembrane</keyword>
<dbReference type="Pfam" id="PF13715">
    <property type="entry name" value="CarbopepD_reg_2"/>
    <property type="match status" value="1"/>
</dbReference>
<dbReference type="Proteomes" id="UP000727490">
    <property type="component" value="Unassembled WGS sequence"/>
</dbReference>
<evidence type="ECO:0000256" key="2">
    <source>
        <dbReference type="SAM" id="SignalP"/>
    </source>
</evidence>
<dbReference type="InterPro" id="IPR023996">
    <property type="entry name" value="TonB-dep_OMP_SusC/RagA"/>
</dbReference>
<keyword evidence="1" id="KW-0998">Cell outer membrane</keyword>
<keyword evidence="1" id="KW-0472">Membrane</keyword>
<dbReference type="Pfam" id="PF07715">
    <property type="entry name" value="Plug"/>
    <property type="match status" value="1"/>
</dbReference>
<accession>A0A951IZP5</accession>
<name>A0A951IZP5_9BACT</name>
<evidence type="ECO:0000256" key="1">
    <source>
        <dbReference type="PROSITE-ProRule" id="PRU01360"/>
    </source>
</evidence>
<keyword evidence="5" id="KW-1185">Reference proteome</keyword>
<reference evidence="4 5" key="1">
    <citation type="journal article" date="2020" name="Syst. Appl. Microbiol.">
        <title>Arthrospiribacter ruber gen. nov., sp. nov., a novel bacterium isolated from Arthrospira cultures.</title>
        <authorList>
            <person name="Waleron M."/>
            <person name="Misztak A."/>
            <person name="Waleron M.M."/>
            <person name="Furmaniak M."/>
            <person name="Mrozik A."/>
            <person name="Waleron K."/>
        </authorList>
    </citation>
    <scope>NUCLEOTIDE SEQUENCE [LARGE SCALE GENOMIC DNA]</scope>
    <source>
        <strain evidence="4 5">DPMB0001</strain>
    </source>
</reference>